<reference evidence="2" key="1">
    <citation type="submission" date="2013-07" db="EMBL/GenBank/DDBJ databases">
        <title>Complete sequence of a native Burkholderia pseudomallei plasmid.</title>
        <authorList>
            <person name="Stone J.K."/>
            <person name="Bollig M.C."/>
            <person name="Gibbons H.S."/>
            <person name="Mayo M."/>
            <person name="Currie B.J."/>
            <person name="Keim P."/>
            <person name="Tuanyok A."/>
        </authorList>
    </citation>
    <scope>NUCLEOTIDE SEQUENCE</scope>
    <source>
        <strain evidence="2">MSHR1950</strain>
        <plasmid evidence="2">pBPSE01</plasmid>
    </source>
</reference>
<accession>A0A0C5B2C8</accession>
<dbReference type="InterPro" id="IPR011990">
    <property type="entry name" value="TPR-like_helical_dom_sf"/>
</dbReference>
<dbReference type="InterPro" id="IPR006597">
    <property type="entry name" value="Sel1-like"/>
</dbReference>
<feature type="signal peptide" evidence="1">
    <location>
        <begin position="1"/>
        <end position="31"/>
    </location>
</feature>
<dbReference type="Gene3D" id="1.25.40.10">
    <property type="entry name" value="Tetratricopeptide repeat domain"/>
    <property type="match status" value="1"/>
</dbReference>
<dbReference type="SUPFAM" id="SSF81901">
    <property type="entry name" value="HCP-like"/>
    <property type="match status" value="1"/>
</dbReference>
<sequence>MRMQTTVTRLPIAAVPLSVTLALLCASAAFAEEQGIRPGEVKGFAESTFNSPVFKDLVTGFQQQNGSVMKSITTDVVERTKALLPKAQQLGERLRYGDHNVVSNDGEVVVMWIIEVANASPDKRKTLLEKLAGLSARGIPEAMTFEGFATEYGLFGVPKDLGSAMRLYRSAAAQNYQPAIYNLAIAAAYGKLQQPDVAAALNYAVQAAAIAPDASYRVCGFASFLSYRQGDRARAVQHAQSCWSDLAGIAKALYGGRATTAERVTMLRNSIGTGVDDGYPLLEKITHDVGAEPQYLACKYKLVNRYRRSLVNNTLRDDAVQCYRRYGIPTDPKEAAIRFNTVVPAIVGFVPTEIRSLEKLRASNKFHYGWSVPYLPFRQQDVDLFAPFVAHTKQ</sequence>
<gene>
    <name evidence="2" type="ORF">pBPS067</name>
</gene>
<evidence type="ECO:0000313" key="2">
    <source>
        <dbReference type="EMBL" id="AJL34950.1"/>
    </source>
</evidence>
<dbReference type="AlphaFoldDB" id="A0A0C5B2C8"/>
<dbReference type="SMART" id="SM00671">
    <property type="entry name" value="SEL1"/>
    <property type="match status" value="2"/>
</dbReference>
<protein>
    <submittedName>
        <fullName evidence="2">Sel1 domain containing protein</fullName>
    </submittedName>
</protein>
<organism evidence="2">
    <name type="scientific">Burkholderia pseudomallei</name>
    <name type="common">Pseudomonas pseudomallei</name>
    <dbReference type="NCBI Taxonomy" id="28450"/>
    <lineage>
        <taxon>Bacteria</taxon>
        <taxon>Pseudomonadati</taxon>
        <taxon>Pseudomonadota</taxon>
        <taxon>Betaproteobacteria</taxon>
        <taxon>Burkholderiales</taxon>
        <taxon>Burkholderiaceae</taxon>
        <taxon>Burkholderia</taxon>
        <taxon>pseudomallei group</taxon>
    </lineage>
</organism>
<evidence type="ECO:0000256" key="1">
    <source>
        <dbReference type="SAM" id="SignalP"/>
    </source>
</evidence>
<keyword evidence="1" id="KW-0732">Signal</keyword>
<name>A0A0C5B2C8_BURPE</name>
<keyword evidence="2" id="KW-0614">Plasmid</keyword>
<feature type="chain" id="PRO_5002174772" evidence="1">
    <location>
        <begin position="32"/>
        <end position="394"/>
    </location>
</feature>
<geneLocation type="plasmid" evidence="2">
    <name>pBPSE01</name>
</geneLocation>
<dbReference type="EMBL" id="KF418775">
    <property type="protein sequence ID" value="AJL34950.1"/>
    <property type="molecule type" value="Genomic_DNA"/>
</dbReference>
<proteinExistence type="predicted"/>